<keyword evidence="5 10" id="KW-0067">ATP-binding</keyword>
<dbReference type="STRING" id="698492.A0A0E9NG18"/>
<dbReference type="OMA" id="YEFKWER"/>
<dbReference type="HAMAP" id="MF_00123">
    <property type="entry name" value="Arg_tRNA_synth"/>
    <property type="match status" value="1"/>
</dbReference>
<dbReference type="EMBL" id="BACD03000017">
    <property type="protein sequence ID" value="GAO48817.1"/>
    <property type="molecule type" value="Genomic_DNA"/>
</dbReference>
<dbReference type="GO" id="GO:0006420">
    <property type="term" value="P:arginyl-tRNA aminoacylation"/>
    <property type="evidence" value="ECO:0007669"/>
    <property type="project" value="InterPro"/>
</dbReference>
<dbReference type="Pfam" id="PF05746">
    <property type="entry name" value="DALR_1"/>
    <property type="match status" value="1"/>
</dbReference>
<evidence type="ECO:0000313" key="13">
    <source>
        <dbReference type="EMBL" id="GAO48817.1"/>
    </source>
</evidence>
<dbReference type="SMART" id="SM00836">
    <property type="entry name" value="DALR_1"/>
    <property type="match status" value="1"/>
</dbReference>
<dbReference type="OrthoDB" id="68056at2759"/>
<dbReference type="InterPro" id="IPR035684">
    <property type="entry name" value="ArgRS_core"/>
</dbReference>
<evidence type="ECO:0000256" key="7">
    <source>
        <dbReference type="ARBA" id="ARBA00023146"/>
    </source>
</evidence>
<dbReference type="InterPro" id="IPR005148">
    <property type="entry name" value="Arg-tRNA-synth_N"/>
</dbReference>
<dbReference type="Proteomes" id="UP000033140">
    <property type="component" value="Unassembled WGS sequence"/>
</dbReference>
<comment type="catalytic activity">
    <reaction evidence="9">
        <text>tRNA(Arg) + L-arginine + ATP = L-arginyl-tRNA(Arg) + AMP + diphosphate</text>
        <dbReference type="Rhea" id="RHEA:20301"/>
        <dbReference type="Rhea" id="RHEA-COMP:9658"/>
        <dbReference type="Rhea" id="RHEA-COMP:9673"/>
        <dbReference type="ChEBI" id="CHEBI:30616"/>
        <dbReference type="ChEBI" id="CHEBI:32682"/>
        <dbReference type="ChEBI" id="CHEBI:33019"/>
        <dbReference type="ChEBI" id="CHEBI:78442"/>
        <dbReference type="ChEBI" id="CHEBI:78513"/>
        <dbReference type="ChEBI" id="CHEBI:456215"/>
        <dbReference type="EC" id="6.1.1.19"/>
    </reaction>
</comment>
<dbReference type="PROSITE" id="PS00178">
    <property type="entry name" value="AA_TRNA_LIGASE_I"/>
    <property type="match status" value="1"/>
</dbReference>
<dbReference type="CDD" id="cd07956">
    <property type="entry name" value="Anticodon_Ia_Arg"/>
    <property type="match status" value="1"/>
</dbReference>
<evidence type="ECO:0000259" key="12">
    <source>
        <dbReference type="SMART" id="SM01016"/>
    </source>
</evidence>
<dbReference type="RefSeq" id="XP_019024754.1">
    <property type="nucleotide sequence ID" value="XM_019165996.1"/>
</dbReference>
<reference evidence="13 14" key="2">
    <citation type="journal article" date="2014" name="J. Gen. Appl. Microbiol.">
        <title>The early diverging ascomycetous budding yeast Saitoella complicata has three histone deacetylases belonging to the Clr6, Hos2, and Rpd3 lineages.</title>
        <authorList>
            <person name="Nishida H."/>
            <person name="Matsumoto T."/>
            <person name="Kondo S."/>
            <person name="Hamamoto M."/>
            <person name="Yoshikawa H."/>
        </authorList>
    </citation>
    <scope>NUCLEOTIDE SEQUENCE [LARGE SCALE GENOMIC DNA]</scope>
    <source>
        <strain evidence="13 14">NRRL Y-17804</strain>
    </source>
</reference>
<evidence type="ECO:0000256" key="10">
    <source>
        <dbReference type="RuleBase" id="RU363038"/>
    </source>
</evidence>
<dbReference type="Pfam" id="PF03485">
    <property type="entry name" value="Arg_tRNA_synt_N"/>
    <property type="match status" value="1"/>
</dbReference>
<comment type="similarity">
    <text evidence="1 10">Belongs to the class-I aminoacyl-tRNA synthetase family.</text>
</comment>
<evidence type="ECO:0000256" key="8">
    <source>
        <dbReference type="ARBA" id="ARBA00033033"/>
    </source>
</evidence>
<keyword evidence="4 10" id="KW-0547">Nucleotide-binding</keyword>
<gene>
    <name evidence="13" type="ORF">G7K_2986-t1</name>
</gene>
<dbReference type="InterPro" id="IPR009080">
    <property type="entry name" value="tRNAsynth_Ia_anticodon-bd"/>
</dbReference>
<keyword evidence="3 10" id="KW-0436">Ligase</keyword>
<accession>A0A0E9NG18</accession>
<dbReference type="GO" id="GO:0004814">
    <property type="term" value="F:arginine-tRNA ligase activity"/>
    <property type="evidence" value="ECO:0007669"/>
    <property type="project" value="UniProtKB-EC"/>
</dbReference>
<evidence type="ECO:0000256" key="1">
    <source>
        <dbReference type="ARBA" id="ARBA00005594"/>
    </source>
</evidence>
<evidence type="ECO:0000256" key="4">
    <source>
        <dbReference type="ARBA" id="ARBA00022741"/>
    </source>
</evidence>
<evidence type="ECO:0000256" key="9">
    <source>
        <dbReference type="ARBA" id="ARBA00049339"/>
    </source>
</evidence>
<dbReference type="AlphaFoldDB" id="A0A0E9NG18"/>
<comment type="caution">
    <text evidence="13">The sequence shown here is derived from an EMBL/GenBank/DDBJ whole genome shotgun (WGS) entry which is preliminary data.</text>
</comment>
<dbReference type="NCBIfam" id="TIGR00456">
    <property type="entry name" value="argS"/>
    <property type="match status" value="1"/>
</dbReference>
<keyword evidence="7 10" id="KW-0030">Aminoacyl-tRNA synthetase</keyword>
<dbReference type="InterPro" id="IPR014729">
    <property type="entry name" value="Rossmann-like_a/b/a_fold"/>
</dbReference>
<dbReference type="FunFam" id="3.40.50.620:FF:000058">
    <property type="entry name" value="Mitochondrial arginyl-tRNA synthetase"/>
    <property type="match status" value="1"/>
</dbReference>
<dbReference type="PRINTS" id="PR01038">
    <property type="entry name" value="TRNASYNTHARG"/>
</dbReference>
<reference evidence="13 14" key="3">
    <citation type="journal article" date="2015" name="Genome Announc.">
        <title>Draft Genome Sequence of the Archiascomycetous Yeast Saitoella complicata.</title>
        <authorList>
            <person name="Yamauchi K."/>
            <person name="Kondo S."/>
            <person name="Hamamoto M."/>
            <person name="Takahashi Y."/>
            <person name="Ogura Y."/>
            <person name="Hayashi T."/>
            <person name="Nishida H."/>
        </authorList>
    </citation>
    <scope>NUCLEOTIDE SEQUENCE [LARGE SCALE GENOMIC DNA]</scope>
    <source>
        <strain evidence="13 14">NRRL Y-17804</strain>
    </source>
</reference>
<dbReference type="InterPro" id="IPR001412">
    <property type="entry name" value="aa-tRNA-synth_I_CS"/>
</dbReference>
<dbReference type="CDD" id="cd00671">
    <property type="entry name" value="ArgRS_core"/>
    <property type="match status" value="1"/>
</dbReference>
<name>A0A0E9NG18_SAICN</name>
<dbReference type="SUPFAM" id="SSF55190">
    <property type="entry name" value="Arginyl-tRNA synthetase (ArgRS), N-terminal 'additional' domain"/>
    <property type="match status" value="1"/>
</dbReference>
<dbReference type="GO" id="GO:0005524">
    <property type="term" value="F:ATP binding"/>
    <property type="evidence" value="ECO:0007669"/>
    <property type="project" value="UniProtKB-KW"/>
</dbReference>
<keyword evidence="14" id="KW-1185">Reference proteome</keyword>
<evidence type="ECO:0000313" key="14">
    <source>
        <dbReference type="Proteomes" id="UP000033140"/>
    </source>
</evidence>
<proteinExistence type="inferred from homology"/>
<dbReference type="InterPro" id="IPR008909">
    <property type="entry name" value="DALR_anticod-bd"/>
</dbReference>
<dbReference type="Gene3D" id="1.10.730.10">
    <property type="entry name" value="Isoleucyl-tRNA Synthetase, Domain 1"/>
    <property type="match status" value="1"/>
</dbReference>
<dbReference type="EC" id="6.1.1.19" evidence="2"/>
<feature type="domain" description="Arginyl tRNA synthetase N-terminal" evidence="12">
    <location>
        <begin position="33"/>
        <end position="113"/>
    </location>
</feature>
<dbReference type="InterPro" id="IPR036695">
    <property type="entry name" value="Arg-tRNA-synth_N_sf"/>
</dbReference>
<organism evidence="13 14">
    <name type="scientific">Saitoella complicata (strain BCRC 22490 / CBS 7301 / JCM 7358 / NBRC 10748 / NRRL Y-17804)</name>
    <dbReference type="NCBI Taxonomy" id="698492"/>
    <lineage>
        <taxon>Eukaryota</taxon>
        <taxon>Fungi</taxon>
        <taxon>Dikarya</taxon>
        <taxon>Ascomycota</taxon>
        <taxon>Taphrinomycotina</taxon>
        <taxon>Taphrinomycotina incertae sedis</taxon>
        <taxon>Saitoella</taxon>
    </lineage>
</organism>
<dbReference type="FunFam" id="1.10.730.10:FF:000006">
    <property type="entry name" value="Arginyl-tRNA synthetase 2, mitochondrial"/>
    <property type="match status" value="1"/>
</dbReference>
<keyword evidence="6 10" id="KW-0648">Protein biosynthesis</keyword>
<dbReference type="GO" id="GO:0005739">
    <property type="term" value="C:mitochondrion"/>
    <property type="evidence" value="ECO:0007669"/>
    <property type="project" value="TreeGrafter"/>
</dbReference>
<evidence type="ECO:0000256" key="5">
    <source>
        <dbReference type="ARBA" id="ARBA00022840"/>
    </source>
</evidence>
<dbReference type="PANTHER" id="PTHR11956">
    <property type="entry name" value="ARGINYL-TRNA SYNTHETASE"/>
    <property type="match status" value="1"/>
</dbReference>
<evidence type="ECO:0000256" key="3">
    <source>
        <dbReference type="ARBA" id="ARBA00022598"/>
    </source>
</evidence>
<dbReference type="Gene3D" id="3.40.50.620">
    <property type="entry name" value="HUPs"/>
    <property type="match status" value="1"/>
</dbReference>
<dbReference type="PANTHER" id="PTHR11956:SF11">
    <property type="entry name" value="ARGININE--TRNA LIGASE, MITOCHONDRIAL-RELATED"/>
    <property type="match status" value="1"/>
</dbReference>
<dbReference type="Gene3D" id="3.30.1360.70">
    <property type="entry name" value="Arginyl tRNA synthetase N-terminal domain"/>
    <property type="match status" value="1"/>
</dbReference>
<dbReference type="InterPro" id="IPR001278">
    <property type="entry name" value="Arg-tRNA-ligase"/>
</dbReference>
<protein>
    <recommendedName>
        <fullName evidence="2">arginine--tRNA ligase</fullName>
        <ecNumber evidence="2">6.1.1.19</ecNumber>
    </recommendedName>
    <alternativeName>
        <fullName evidence="8">Arginyl-tRNA synthetase</fullName>
    </alternativeName>
</protein>
<feature type="domain" description="DALR anticodon binding" evidence="11">
    <location>
        <begin position="502"/>
        <end position="619"/>
    </location>
</feature>
<reference evidence="13 14" key="1">
    <citation type="journal article" date="2011" name="J. Gen. Appl. Microbiol.">
        <title>Draft genome sequencing of the enigmatic yeast Saitoella complicata.</title>
        <authorList>
            <person name="Nishida H."/>
            <person name="Hamamoto M."/>
            <person name="Sugiyama J."/>
        </authorList>
    </citation>
    <scope>NUCLEOTIDE SEQUENCE [LARGE SCALE GENOMIC DNA]</scope>
    <source>
        <strain evidence="13 14">NRRL Y-17804</strain>
    </source>
</reference>
<evidence type="ECO:0000256" key="6">
    <source>
        <dbReference type="ARBA" id="ARBA00022917"/>
    </source>
</evidence>
<dbReference type="SUPFAM" id="SSF47323">
    <property type="entry name" value="Anticodon-binding domain of a subclass of class I aminoacyl-tRNA synthetases"/>
    <property type="match status" value="1"/>
</dbReference>
<sequence length="619" mass="69263">MSIESLSSTLANLGIKDEIKSFEGSNPTGNPFDIFRSYIATELATVSEIPAETIYSCLETTSKVGNGDLILPVPRLRLKAKPADLAAQWAEKFPTSSLISQATSNGVFLQFFFNTKVLNNLVIPSILHEQKTYGTNKSGAGKKVIVEFSSPNIAKPFHAGHLRSTIIGSFLANLHEACGWDVVKMNYLGDWGKQFGLLAIGFEKYGTEEELKEDPIKHLYDVYVKINAAATAQEEEIKAAKEAAEKEGKTYEAPVTLHDEARAYFKKMEEGDEAAKAIWARFRDLSISKYVDTYSRLNVHYDVYSGESQVAPESMQKALEIMEEKGIVVKDEGAVLVDLTPYNKKLGKAIIQKKDGTTLYLTRDIGAAAERYEKYKFDKMIYVVASQQDLHLNQLFKILELMGYEWASKCVHINFGMVTGMSTRKGTAVFLDQILETAKENMHDVMKKNEVKYAQVEDPDYIADVVGISAVMVQDMAAKRINNYAFEWSRMLTFEGDTGPYLQYAHARLCSVERKSGYKSEDTMNSNYDLLVEQQASDLIRILAQYPDVVNTAMKTQEPSAIVTYLFKMSHVVSSCYDVLWVANQEPALATARLSLYLAARQVLSNGMELLGLKPVQRM</sequence>
<dbReference type="GO" id="GO:0032543">
    <property type="term" value="P:mitochondrial translation"/>
    <property type="evidence" value="ECO:0007669"/>
    <property type="project" value="TreeGrafter"/>
</dbReference>
<dbReference type="Pfam" id="PF00750">
    <property type="entry name" value="tRNA-synt_1d"/>
    <property type="match status" value="1"/>
</dbReference>
<dbReference type="SMART" id="SM01016">
    <property type="entry name" value="Arg_tRNA_synt_N"/>
    <property type="match status" value="1"/>
</dbReference>
<evidence type="ECO:0000259" key="11">
    <source>
        <dbReference type="SMART" id="SM00836"/>
    </source>
</evidence>
<evidence type="ECO:0000256" key="2">
    <source>
        <dbReference type="ARBA" id="ARBA00012837"/>
    </source>
</evidence>
<dbReference type="SUPFAM" id="SSF52374">
    <property type="entry name" value="Nucleotidylyl transferase"/>
    <property type="match status" value="1"/>
</dbReference>